<evidence type="ECO:0000313" key="10">
    <source>
        <dbReference type="EMBL" id="KYC51270.1"/>
    </source>
</evidence>
<feature type="transmembrane region" description="Helical" evidence="6">
    <location>
        <begin position="52"/>
        <end position="70"/>
    </location>
</feature>
<comment type="caution">
    <text evidence="8">The sequence shown here is derived from an EMBL/GenBank/DDBJ whole genome shotgun (WGS) entry which is preliminary data.</text>
</comment>
<proteinExistence type="predicted"/>
<evidence type="ECO:0000313" key="9">
    <source>
        <dbReference type="EMBL" id="KYC48560.1"/>
    </source>
</evidence>
<evidence type="ECO:0000313" key="12">
    <source>
        <dbReference type="Proteomes" id="UP000092401"/>
    </source>
</evidence>
<dbReference type="Pfam" id="PF13244">
    <property type="entry name" value="MbhD"/>
    <property type="match status" value="1"/>
</dbReference>
<dbReference type="Gene3D" id="1.20.120.1200">
    <property type="entry name" value="NADH-ubiquinone/plastoquinone oxidoreductase chain 6, subunit NuoJ"/>
    <property type="match status" value="1"/>
</dbReference>
<evidence type="ECO:0000256" key="4">
    <source>
        <dbReference type="ARBA" id="ARBA00022989"/>
    </source>
</evidence>
<organism evidence="8 12">
    <name type="scientific">Candidatus Methanofastidiosum methylothiophilum</name>
    <dbReference type="NCBI Taxonomy" id="1705564"/>
    <lineage>
        <taxon>Archaea</taxon>
        <taxon>Methanobacteriati</taxon>
        <taxon>Methanobacteriota</taxon>
        <taxon>Stenosarchaea group</taxon>
        <taxon>Candidatus Methanofastidiosia</taxon>
        <taxon>Candidatus Methanofastidiosales</taxon>
        <taxon>Candidatus Methanofastidiosaceae</taxon>
        <taxon>Candidatus Methanofastidiosum</taxon>
    </lineage>
</organism>
<dbReference type="InterPro" id="IPR042106">
    <property type="entry name" value="Nuo/plastoQ_OxRdtase_6_NuoJ"/>
</dbReference>
<evidence type="ECO:0000256" key="1">
    <source>
        <dbReference type="ARBA" id="ARBA00004651"/>
    </source>
</evidence>
<sequence>MFDYILLFAVALSALMAIIQENLYKSIIILTFESFSLAAIFHFLLATDVAAVQAILGAALLPGLFIVALYKTTQGRDE</sequence>
<feature type="domain" description="MrpA C-terminal/MbhD" evidence="7">
    <location>
        <begin position="10"/>
        <end position="73"/>
    </location>
</feature>
<dbReference type="EMBL" id="LNGE01000002">
    <property type="protein sequence ID" value="KYC46272.1"/>
    <property type="molecule type" value="Genomic_DNA"/>
</dbReference>
<dbReference type="Proteomes" id="UP000092403">
    <property type="component" value="Unassembled WGS sequence"/>
</dbReference>
<keyword evidence="2" id="KW-1003">Cell membrane</keyword>
<evidence type="ECO:0000256" key="5">
    <source>
        <dbReference type="ARBA" id="ARBA00023136"/>
    </source>
</evidence>
<evidence type="ECO:0000256" key="6">
    <source>
        <dbReference type="SAM" id="Phobius"/>
    </source>
</evidence>
<feature type="transmembrane region" description="Helical" evidence="6">
    <location>
        <begin position="27"/>
        <end position="45"/>
    </location>
</feature>
<dbReference type="AlphaFoldDB" id="A0A150IMX8"/>
<keyword evidence="5 6" id="KW-0472">Membrane</keyword>
<dbReference type="InterPro" id="IPR025383">
    <property type="entry name" value="MrpA_C/MbhD"/>
</dbReference>
<dbReference type="EMBL" id="LNGF01000003">
    <property type="protein sequence ID" value="KYC48560.1"/>
    <property type="molecule type" value="Genomic_DNA"/>
</dbReference>
<evidence type="ECO:0000313" key="11">
    <source>
        <dbReference type="Proteomes" id="UP000091929"/>
    </source>
</evidence>
<dbReference type="Proteomes" id="UP000091929">
    <property type="component" value="Unassembled WGS sequence"/>
</dbReference>
<accession>A0A150IUD1</accession>
<name>A0A150IMX8_9EURY</name>
<comment type="subcellular location">
    <subcellularLocation>
        <location evidence="1">Cell membrane</location>
        <topology evidence="1">Multi-pass membrane protein</topology>
    </subcellularLocation>
</comment>
<evidence type="ECO:0000256" key="2">
    <source>
        <dbReference type="ARBA" id="ARBA00022475"/>
    </source>
</evidence>
<reference evidence="11 12" key="1">
    <citation type="journal article" date="2016" name="ISME J.">
        <title>Chasing the elusive Euryarchaeota class WSA2: genomes reveal a uniquely fastidious methyl-reducing methanogen.</title>
        <authorList>
            <person name="Nobu M.K."/>
            <person name="Narihiro T."/>
            <person name="Kuroda K."/>
            <person name="Mei R."/>
            <person name="Liu W.T."/>
        </authorList>
    </citation>
    <scope>NUCLEOTIDE SEQUENCE [LARGE SCALE GENOMIC DNA]</scope>
    <source>
        <strain evidence="8">B03fssc0709_Meth_Bin005</strain>
        <strain evidence="9">B15fssc0709_Meth_Bin003</strain>
        <strain evidence="10">BMIXfssc0709_Meth_Bin006</strain>
    </source>
</reference>
<evidence type="ECO:0000313" key="8">
    <source>
        <dbReference type="EMBL" id="KYC46272.1"/>
    </source>
</evidence>
<keyword evidence="3 6" id="KW-0812">Transmembrane</keyword>
<protein>
    <submittedName>
        <fullName evidence="8">Hydrogenase subunit EhbD</fullName>
    </submittedName>
</protein>
<evidence type="ECO:0000256" key="3">
    <source>
        <dbReference type="ARBA" id="ARBA00022692"/>
    </source>
</evidence>
<gene>
    <name evidence="8" type="ORF">APG10_00142</name>
    <name evidence="9" type="ORF">APG11_00231</name>
    <name evidence="10" type="ORF">APG12_00195</name>
</gene>
<dbReference type="EMBL" id="LNJC01000002">
    <property type="protein sequence ID" value="KYC51270.1"/>
    <property type="molecule type" value="Genomic_DNA"/>
</dbReference>
<keyword evidence="4 6" id="KW-1133">Transmembrane helix</keyword>
<dbReference type="GO" id="GO:0005886">
    <property type="term" value="C:plasma membrane"/>
    <property type="evidence" value="ECO:0007669"/>
    <property type="project" value="UniProtKB-SubCell"/>
</dbReference>
<accession>A0A150IMX8</accession>
<evidence type="ECO:0000259" key="7">
    <source>
        <dbReference type="Pfam" id="PF13244"/>
    </source>
</evidence>
<dbReference type="Proteomes" id="UP000092401">
    <property type="component" value="Unassembled WGS sequence"/>
</dbReference>
<accession>A0A150J221</accession>